<organism evidence="8 9">
    <name type="scientific">Nicrophorus vespilloides</name>
    <name type="common">Boreal carrion beetle</name>
    <dbReference type="NCBI Taxonomy" id="110193"/>
    <lineage>
        <taxon>Eukaryota</taxon>
        <taxon>Metazoa</taxon>
        <taxon>Ecdysozoa</taxon>
        <taxon>Arthropoda</taxon>
        <taxon>Hexapoda</taxon>
        <taxon>Insecta</taxon>
        <taxon>Pterygota</taxon>
        <taxon>Neoptera</taxon>
        <taxon>Endopterygota</taxon>
        <taxon>Coleoptera</taxon>
        <taxon>Polyphaga</taxon>
        <taxon>Staphyliniformia</taxon>
        <taxon>Silphidae</taxon>
        <taxon>Nicrophorinae</taxon>
        <taxon>Nicrophorus</taxon>
    </lineage>
</organism>
<comment type="similarity">
    <text evidence="1">Belongs to the peptidase S1 family.</text>
</comment>
<dbReference type="PANTHER" id="PTHR24276:SF98">
    <property type="entry name" value="FI18310P1-RELATED"/>
    <property type="match status" value="1"/>
</dbReference>
<dbReference type="PROSITE" id="PS00134">
    <property type="entry name" value="TRYPSIN_HIS"/>
    <property type="match status" value="1"/>
</dbReference>
<sequence>MKPGTAELRFIFFYITKIPAFLQERIVNGSDAHKGEFPYIVSLQRRGRHICAGSILDEKHILTAAHCVYRKPPSGFTIQYGTIWLGTIKNIIDVEDIIVHEDYDPYNGHKNDIAILKLEDAIEFSDDVQPTVLPKAFQEVHPESESVLAGWGYEKSGGRAQRYLQRVNLVVFSNDECEDLNCCYADRAYHLCSGVHGGGKGQCSGDSGGPLYSNDVQVGIVSWSIKPCASRGHPGVFTKVAKFVRWINQHTRN</sequence>
<dbReference type="GeneID" id="108557969"/>
<dbReference type="PROSITE" id="PS50240">
    <property type="entry name" value="TRYPSIN_DOM"/>
    <property type="match status" value="1"/>
</dbReference>
<evidence type="ECO:0000256" key="2">
    <source>
        <dbReference type="ARBA" id="ARBA00022670"/>
    </source>
</evidence>
<evidence type="ECO:0000256" key="4">
    <source>
        <dbReference type="ARBA" id="ARBA00022825"/>
    </source>
</evidence>
<gene>
    <name evidence="9" type="primary">LOC108557969</name>
</gene>
<dbReference type="InterPro" id="IPR050430">
    <property type="entry name" value="Peptidase_S1"/>
</dbReference>
<keyword evidence="8" id="KW-1185">Reference proteome</keyword>
<dbReference type="InterPro" id="IPR001314">
    <property type="entry name" value="Peptidase_S1A"/>
</dbReference>
<reference evidence="9" key="1">
    <citation type="submission" date="2025-08" db="UniProtKB">
        <authorList>
            <consortium name="RefSeq"/>
        </authorList>
    </citation>
    <scope>IDENTIFICATION</scope>
    <source>
        <tissue evidence="9">Whole Larva</tissue>
    </source>
</reference>
<dbReference type="InterPro" id="IPR009003">
    <property type="entry name" value="Peptidase_S1_PA"/>
</dbReference>
<evidence type="ECO:0000256" key="1">
    <source>
        <dbReference type="ARBA" id="ARBA00007664"/>
    </source>
</evidence>
<dbReference type="Proteomes" id="UP000695000">
    <property type="component" value="Unplaced"/>
</dbReference>
<feature type="domain" description="Peptidase S1" evidence="7">
    <location>
        <begin position="26"/>
        <end position="252"/>
    </location>
</feature>
<dbReference type="Pfam" id="PF00089">
    <property type="entry name" value="Trypsin"/>
    <property type="match status" value="1"/>
</dbReference>
<keyword evidence="4 6" id="KW-0720">Serine protease</keyword>
<protein>
    <submittedName>
        <fullName evidence="9">Chymotrypsin-1-like</fullName>
    </submittedName>
</protein>
<dbReference type="SMART" id="SM00020">
    <property type="entry name" value="Tryp_SPc"/>
    <property type="match status" value="1"/>
</dbReference>
<dbReference type="InterPro" id="IPR033116">
    <property type="entry name" value="TRYPSIN_SER"/>
</dbReference>
<proteinExistence type="inferred from homology"/>
<dbReference type="PRINTS" id="PR00722">
    <property type="entry name" value="CHYMOTRYPSIN"/>
</dbReference>
<evidence type="ECO:0000256" key="3">
    <source>
        <dbReference type="ARBA" id="ARBA00022801"/>
    </source>
</evidence>
<dbReference type="PROSITE" id="PS00135">
    <property type="entry name" value="TRYPSIN_SER"/>
    <property type="match status" value="1"/>
</dbReference>
<keyword evidence="3 6" id="KW-0378">Hydrolase</keyword>
<dbReference type="InterPro" id="IPR001254">
    <property type="entry name" value="Trypsin_dom"/>
</dbReference>
<evidence type="ECO:0000256" key="5">
    <source>
        <dbReference type="ARBA" id="ARBA00023157"/>
    </source>
</evidence>
<evidence type="ECO:0000313" key="8">
    <source>
        <dbReference type="Proteomes" id="UP000695000"/>
    </source>
</evidence>
<evidence type="ECO:0000313" key="9">
    <source>
        <dbReference type="RefSeq" id="XP_017770207.1"/>
    </source>
</evidence>
<evidence type="ECO:0000256" key="6">
    <source>
        <dbReference type="RuleBase" id="RU363034"/>
    </source>
</evidence>
<dbReference type="RefSeq" id="XP_017770207.1">
    <property type="nucleotide sequence ID" value="XM_017914718.1"/>
</dbReference>
<accession>A0ABM1M6K7</accession>
<keyword evidence="2 6" id="KW-0645">Protease</keyword>
<dbReference type="InterPro" id="IPR043504">
    <property type="entry name" value="Peptidase_S1_PA_chymotrypsin"/>
</dbReference>
<name>A0ABM1M6K7_NICVS</name>
<dbReference type="PANTHER" id="PTHR24276">
    <property type="entry name" value="POLYSERASE-RELATED"/>
    <property type="match status" value="1"/>
</dbReference>
<dbReference type="Gene3D" id="2.40.10.10">
    <property type="entry name" value="Trypsin-like serine proteases"/>
    <property type="match status" value="1"/>
</dbReference>
<keyword evidence="5" id="KW-1015">Disulfide bond</keyword>
<evidence type="ECO:0000259" key="7">
    <source>
        <dbReference type="PROSITE" id="PS50240"/>
    </source>
</evidence>
<dbReference type="InterPro" id="IPR018114">
    <property type="entry name" value="TRYPSIN_HIS"/>
</dbReference>
<dbReference type="SUPFAM" id="SSF50494">
    <property type="entry name" value="Trypsin-like serine proteases"/>
    <property type="match status" value="1"/>
</dbReference>
<dbReference type="CDD" id="cd00190">
    <property type="entry name" value="Tryp_SPc"/>
    <property type="match status" value="1"/>
</dbReference>